<dbReference type="Proteomes" id="UP000009138">
    <property type="component" value="Unassembled WGS sequence"/>
</dbReference>
<dbReference type="GeneID" id="93621845"/>
<dbReference type="VEuPathDB" id="FungiDB:RO3G_14880"/>
<dbReference type="EMBL" id="CH476746">
    <property type="protein sequence ID" value="EIE90169.1"/>
    <property type="molecule type" value="Genomic_DNA"/>
</dbReference>
<reference evidence="2 3" key="1">
    <citation type="journal article" date="2009" name="PLoS Genet.">
        <title>Genomic analysis of the basal lineage fungus Rhizopus oryzae reveals a whole-genome duplication.</title>
        <authorList>
            <person name="Ma L.-J."/>
            <person name="Ibrahim A.S."/>
            <person name="Skory C."/>
            <person name="Grabherr M.G."/>
            <person name="Burger G."/>
            <person name="Butler M."/>
            <person name="Elias M."/>
            <person name="Idnurm A."/>
            <person name="Lang B.F."/>
            <person name="Sone T."/>
            <person name="Abe A."/>
            <person name="Calvo S.E."/>
            <person name="Corrochano L.M."/>
            <person name="Engels R."/>
            <person name="Fu J."/>
            <person name="Hansberg W."/>
            <person name="Kim J.-M."/>
            <person name="Kodira C.D."/>
            <person name="Koehrsen M.J."/>
            <person name="Liu B."/>
            <person name="Miranda-Saavedra D."/>
            <person name="O'Leary S."/>
            <person name="Ortiz-Castellanos L."/>
            <person name="Poulter R."/>
            <person name="Rodriguez-Romero J."/>
            <person name="Ruiz-Herrera J."/>
            <person name="Shen Y.-Q."/>
            <person name="Zeng Q."/>
            <person name="Galagan J."/>
            <person name="Birren B.W."/>
            <person name="Cuomo C.A."/>
            <person name="Wickes B.L."/>
        </authorList>
    </citation>
    <scope>NUCLEOTIDE SEQUENCE [LARGE SCALE GENOMIC DNA]</scope>
    <source>
        <strain evidence="3">RA 99-880 / ATCC MYA-4621 / FGSC 9543 / NRRL 43880</strain>
    </source>
</reference>
<gene>
    <name evidence="2" type="ORF">RO3G_14880</name>
</gene>
<proteinExistence type="predicted"/>
<feature type="region of interest" description="Disordered" evidence="1">
    <location>
        <begin position="1"/>
        <end position="22"/>
    </location>
</feature>
<evidence type="ECO:0000313" key="2">
    <source>
        <dbReference type="EMBL" id="EIE90169.1"/>
    </source>
</evidence>
<dbReference type="AlphaFoldDB" id="I1CNY9"/>
<keyword evidence="3" id="KW-1185">Reference proteome</keyword>
<accession>I1CNY9</accession>
<dbReference type="RefSeq" id="XP_067525565.1">
    <property type="nucleotide sequence ID" value="XM_067669464.1"/>
</dbReference>
<name>I1CNY9_RHIO9</name>
<dbReference type="STRING" id="246409.I1CNY9"/>
<protein>
    <submittedName>
        <fullName evidence="2">Uncharacterized protein</fullName>
    </submittedName>
</protein>
<organism evidence="2 3">
    <name type="scientific">Rhizopus delemar (strain RA 99-880 / ATCC MYA-4621 / FGSC 9543 / NRRL 43880)</name>
    <name type="common">Mucormycosis agent</name>
    <name type="synonym">Rhizopus arrhizus var. delemar</name>
    <dbReference type="NCBI Taxonomy" id="246409"/>
    <lineage>
        <taxon>Eukaryota</taxon>
        <taxon>Fungi</taxon>
        <taxon>Fungi incertae sedis</taxon>
        <taxon>Mucoromycota</taxon>
        <taxon>Mucoromycotina</taxon>
        <taxon>Mucoromycetes</taxon>
        <taxon>Mucorales</taxon>
        <taxon>Mucorineae</taxon>
        <taxon>Rhizopodaceae</taxon>
        <taxon>Rhizopus</taxon>
    </lineage>
</organism>
<evidence type="ECO:0000313" key="3">
    <source>
        <dbReference type="Proteomes" id="UP000009138"/>
    </source>
</evidence>
<evidence type="ECO:0000256" key="1">
    <source>
        <dbReference type="SAM" id="MobiDB-lite"/>
    </source>
</evidence>
<dbReference type="InParanoid" id="I1CNY9"/>
<sequence length="268" mass="30827">MSHNDFIPKRKSSNSFNNRTLHNNQKRFIQKTTFSNFSNDSEKKNKQSMPAIKKTDHYLWTSSTIWKKLLQIQENFKRYKRELSRYQSDNWTVGEEINKSLIPKLKKYNVDTHQVVTSIYKGSDVLRTQERAATELYEQLSNLQQGEMSQDEAQQLLATTDEEAKGYALKALRLPSSLKHLETKASGKREAFNIDFLREYNTANHQYKLDKAASGYGGKPVGSFTPWSQYRGGKNYLGGRGRGASTFNNSTSHNPTYPNATNNPEHKQ</sequence>
<feature type="compositionally biased region" description="Polar residues" evidence="1">
    <location>
        <begin position="13"/>
        <end position="22"/>
    </location>
</feature>
<feature type="compositionally biased region" description="Polar residues" evidence="1">
    <location>
        <begin position="245"/>
        <end position="268"/>
    </location>
</feature>
<feature type="region of interest" description="Disordered" evidence="1">
    <location>
        <begin position="238"/>
        <end position="268"/>
    </location>
</feature>